<evidence type="ECO:0000256" key="4">
    <source>
        <dbReference type="ARBA" id="ARBA00022553"/>
    </source>
</evidence>
<sequence>MKSNFLRNLQIGFSISFVLLIISSTASFLSIKKFRDNQKWVEHTLKVLNTLDNININVKDKIIGVRGKLLSKDNRYSKSYYSSLLPGDSLISNLEVLVTDNPYQVKNAEELKRATKQYFAITQNIMSIIDNGNPVSFSTMENGRLQTEVIQSIINRMKNLERLLLKKRNDISTQSAGTTPVLLVITSLLSLLITLVFYFRIRSDFKQREELKNQLIQKDKDTIESIIKIAEIAHQISLGDFSTRVDADDFGLLSKISNSLNSMAESLEISFGKLNDEEWLQKGIASLNENLLGNKTVNQICEESLKELINYGQCQLGSLYILEDGIISLKSTYNKEAFIKTSFNEGEGLIGQVFKDGNLKYIDDLGPDYFITTASGKIKLNHLLLIPIKNDNLTIGIIELGCTVKFTDIDILYHQSSGLSIGSALASSQFRRSIQNLLEETQTQTEELQAQHNELENLNAELEAQTHKLQASEEELKVQQEELLQSNQELEERSKLLEEKNHLITDRNLEIQQKAEELALSTKYKSEFLANMSHELRTPLNSILLLSRLSAENLEGNLTEEQVESAKVIQSSGNGLLSLIDEILDLSKIEAGKMEIDNEKVAVKVLKTELQNLFKPVVTQKGIELKFNIDNDANEIETDYLRIGQILKNLLSNAIKFTSNGNVTLSIFKRADHFIFEVKDTGIGISKDKQKLIFEAFQQEDGSTKRKFGGTGLGLSISRELAKLLGGKIELESETGKGSKFTLILPQNPLAESFEKQESLDKEEIIDEKLEENSSSFLSEKIPEPIEDDRNNIQKGDKVILIVEDDTIFAKTLRNYAQKQNFKTIVVVRGDLAVPAAIEFKPWAILLDIQLPVINGWMIMDALKTNSQTKHIPVHIMSSLQAKKESMLKGAVDFINKPFAIENMNGIFQKIESALNKYPKKVLIVEENAKHANALSYFLSNFKISTEIKNSVEDSTATLQNNDVDCVILDMGVPYENGYETLEAIRQTPGLEDLPIIIFTGKNISKVEELKIKKYADSIIVKTAHSYQRVLDEVGLFLHLVNDDKIEKPISSFKKLGQLTEVIKNKTVLIADDDVRNIFSLSKALENHQMKVVSAIDGKEALHKLNENPNIDVVLMDIMMPEMDGYDTIKEIRKQAKYKNLPIIAVTAKAMTGDREKCMQVGASDYISKPVDIDQLLSLLRVWLYQG</sequence>
<dbReference type="InterPro" id="IPR003594">
    <property type="entry name" value="HATPase_dom"/>
</dbReference>
<dbReference type="CDD" id="cd06225">
    <property type="entry name" value="HAMP"/>
    <property type="match status" value="1"/>
</dbReference>
<evidence type="ECO:0000259" key="11">
    <source>
        <dbReference type="PROSITE" id="PS50109"/>
    </source>
</evidence>
<evidence type="ECO:0000256" key="6">
    <source>
        <dbReference type="ARBA" id="ARBA00022777"/>
    </source>
</evidence>
<dbReference type="STRING" id="1826909.A5893_07055"/>
<dbReference type="SMART" id="SM00448">
    <property type="entry name" value="REC"/>
    <property type="match status" value="3"/>
</dbReference>
<dbReference type="InterPro" id="IPR001789">
    <property type="entry name" value="Sig_transdc_resp-reg_receiver"/>
</dbReference>
<dbReference type="OrthoDB" id="9811889at2"/>
<dbReference type="SUPFAM" id="SSF55781">
    <property type="entry name" value="GAF domain-like"/>
    <property type="match status" value="1"/>
</dbReference>
<feature type="coiled-coil region" evidence="9">
    <location>
        <begin position="431"/>
        <end position="507"/>
    </location>
</feature>
<feature type="domain" description="Response regulatory" evidence="12">
    <location>
        <begin position="1067"/>
        <end position="1184"/>
    </location>
</feature>
<comment type="subcellular location">
    <subcellularLocation>
        <location evidence="2">Membrane</location>
    </subcellularLocation>
</comment>
<dbReference type="Pfam" id="PF00072">
    <property type="entry name" value="Response_reg"/>
    <property type="match status" value="3"/>
</dbReference>
<evidence type="ECO:0000313" key="15">
    <source>
        <dbReference type="Proteomes" id="UP000078459"/>
    </source>
</evidence>
<keyword evidence="9" id="KW-0175">Coiled coil</keyword>
<evidence type="ECO:0000256" key="5">
    <source>
        <dbReference type="ARBA" id="ARBA00022679"/>
    </source>
</evidence>
<dbReference type="InterPro" id="IPR005467">
    <property type="entry name" value="His_kinase_dom"/>
</dbReference>
<dbReference type="CDD" id="cd00156">
    <property type="entry name" value="REC"/>
    <property type="match status" value="1"/>
</dbReference>
<dbReference type="FunFam" id="3.30.565.10:FF:000010">
    <property type="entry name" value="Sensor histidine kinase RcsC"/>
    <property type="match status" value="1"/>
</dbReference>
<gene>
    <name evidence="14" type="ORF">A5893_07055</name>
</gene>
<evidence type="ECO:0000256" key="1">
    <source>
        <dbReference type="ARBA" id="ARBA00000085"/>
    </source>
</evidence>
<dbReference type="GO" id="GO:0000155">
    <property type="term" value="F:phosphorelay sensor kinase activity"/>
    <property type="evidence" value="ECO:0007669"/>
    <property type="project" value="InterPro"/>
</dbReference>
<keyword evidence="15" id="KW-1185">Reference proteome</keyword>
<dbReference type="CDD" id="cd00082">
    <property type="entry name" value="HisKA"/>
    <property type="match status" value="1"/>
</dbReference>
<evidence type="ECO:0000259" key="13">
    <source>
        <dbReference type="PROSITE" id="PS50885"/>
    </source>
</evidence>
<dbReference type="PANTHER" id="PTHR45339">
    <property type="entry name" value="HYBRID SIGNAL TRANSDUCTION HISTIDINE KINASE J"/>
    <property type="match status" value="1"/>
</dbReference>
<dbReference type="SUPFAM" id="SSF52172">
    <property type="entry name" value="CheY-like"/>
    <property type="match status" value="3"/>
</dbReference>
<evidence type="ECO:0000313" key="14">
    <source>
        <dbReference type="EMBL" id="OAQ40692.1"/>
    </source>
</evidence>
<dbReference type="InterPro" id="IPR029016">
    <property type="entry name" value="GAF-like_dom_sf"/>
</dbReference>
<dbReference type="CDD" id="cd16922">
    <property type="entry name" value="HATPase_EvgS-ArcB-TorS-like"/>
    <property type="match status" value="1"/>
</dbReference>
<dbReference type="InterPro" id="IPR007891">
    <property type="entry name" value="CHASE3"/>
</dbReference>
<reference evidence="14 15" key="2">
    <citation type="submission" date="2016-06" db="EMBL/GenBank/DDBJ databases">
        <title>Pedobacter psychrophilus sp. nov., isolated from Antarctic fragmentary rock.</title>
        <authorList>
            <person name="Svec P."/>
        </authorList>
    </citation>
    <scope>NUCLEOTIDE SEQUENCE [LARGE SCALE GENOMIC DNA]</scope>
    <source>
        <strain evidence="14 15">CCM 8644</strain>
    </source>
</reference>
<evidence type="ECO:0000256" key="10">
    <source>
        <dbReference type="SAM" id="Phobius"/>
    </source>
</evidence>
<protein>
    <recommendedName>
        <fullName evidence="3">histidine kinase</fullName>
        <ecNumber evidence="3">2.7.13.3</ecNumber>
    </recommendedName>
</protein>
<dbReference type="PROSITE" id="PS50110">
    <property type="entry name" value="RESPONSE_REGULATORY"/>
    <property type="match status" value="3"/>
</dbReference>
<dbReference type="PROSITE" id="PS50109">
    <property type="entry name" value="HIS_KIN"/>
    <property type="match status" value="1"/>
</dbReference>
<evidence type="ECO:0000256" key="8">
    <source>
        <dbReference type="PROSITE-ProRule" id="PRU00169"/>
    </source>
</evidence>
<keyword evidence="7" id="KW-0902">Two-component regulatory system</keyword>
<evidence type="ECO:0000259" key="12">
    <source>
        <dbReference type="PROSITE" id="PS50110"/>
    </source>
</evidence>
<dbReference type="Pfam" id="PF13185">
    <property type="entry name" value="GAF_2"/>
    <property type="match status" value="1"/>
</dbReference>
<dbReference type="InterPro" id="IPR036890">
    <property type="entry name" value="HATPase_C_sf"/>
</dbReference>
<organism evidence="14 15">
    <name type="scientific">Pedobacter psychrophilus</name>
    <dbReference type="NCBI Taxonomy" id="1826909"/>
    <lineage>
        <taxon>Bacteria</taxon>
        <taxon>Pseudomonadati</taxon>
        <taxon>Bacteroidota</taxon>
        <taxon>Sphingobacteriia</taxon>
        <taxon>Sphingobacteriales</taxon>
        <taxon>Sphingobacteriaceae</taxon>
        <taxon>Pedobacter</taxon>
    </lineage>
</organism>
<keyword evidence="10" id="KW-0812">Transmembrane</keyword>
<dbReference type="Gene3D" id="3.30.565.10">
    <property type="entry name" value="Histidine kinase-like ATPase, C-terminal domain"/>
    <property type="match status" value="1"/>
</dbReference>
<dbReference type="InterPro" id="IPR003661">
    <property type="entry name" value="HisK_dim/P_dom"/>
</dbReference>
<feature type="domain" description="Response regulatory" evidence="12">
    <location>
        <begin position="799"/>
        <end position="912"/>
    </location>
</feature>
<evidence type="ECO:0000256" key="3">
    <source>
        <dbReference type="ARBA" id="ARBA00012438"/>
    </source>
</evidence>
<evidence type="ECO:0000256" key="9">
    <source>
        <dbReference type="SAM" id="Coils"/>
    </source>
</evidence>
<dbReference type="Pfam" id="PF00512">
    <property type="entry name" value="HisKA"/>
    <property type="match status" value="1"/>
</dbReference>
<keyword evidence="10" id="KW-0472">Membrane</keyword>
<dbReference type="EMBL" id="LWHJ01000022">
    <property type="protein sequence ID" value="OAQ40692.1"/>
    <property type="molecule type" value="Genomic_DNA"/>
</dbReference>
<comment type="caution">
    <text evidence="14">The sequence shown here is derived from an EMBL/GenBank/DDBJ whole genome shotgun (WGS) entry which is preliminary data.</text>
</comment>
<dbReference type="InterPro" id="IPR003018">
    <property type="entry name" value="GAF"/>
</dbReference>
<comment type="catalytic activity">
    <reaction evidence="1">
        <text>ATP + protein L-histidine = ADP + protein N-phospho-L-histidine.</text>
        <dbReference type="EC" id="2.7.13.3"/>
    </reaction>
</comment>
<dbReference type="Pfam" id="PF05227">
    <property type="entry name" value="CHASE3"/>
    <property type="match status" value="1"/>
</dbReference>
<feature type="domain" description="HAMP" evidence="13">
    <location>
        <begin position="220"/>
        <end position="272"/>
    </location>
</feature>
<dbReference type="GO" id="GO:0016020">
    <property type="term" value="C:membrane"/>
    <property type="evidence" value="ECO:0007669"/>
    <property type="project" value="UniProtKB-SubCell"/>
</dbReference>
<dbReference type="RefSeq" id="WP_068821923.1">
    <property type="nucleotide sequence ID" value="NZ_LWHJ01000022.1"/>
</dbReference>
<feature type="domain" description="Response regulatory" evidence="12">
    <location>
        <begin position="921"/>
        <end position="1037"/>
    </location>
</feature>
<keyword evidence="6 14" id="KW-0418">Kinase</keyword>
<dbReference type="PROSITE" id="PS50885">
    <property type="entry name" value="HAMP"/>
    <property type="match status" value="1"/>
</dbReference>
<dbReference type="Proteomes" id="UP000078459">
    <property type="component" value="Unassembled WGS sequence"/>
</dbReference>
<dbReference type="CDD" id="cd17546">
    <property type="entry name" value="REC_hyHK_CKI1_RcsC-like"/>
    <property type="match status" value="1"/>
</dbReference>
<dbReference type="PANTHER" id="PTHR45339:SF1">
    <property type="entry name" value="HYBRID SIGNAL TRANSDUCTION HISTIDINE KINASE J"/>
    <property type="match status" value="1"/>
</dbReference>
<dbReference type="SUPFAM" id="SSF47384">
    <property type="entry name" value="Homodimeric domain of signal transducing histidine kinase"/>
    <property type="match status" value="1"/>
</dbReference>
<dbReference type="InterPro" id="IPR003660">
    <property type="entry name" value="HAMP_dom"/>
</dbReference>
<dbReference type="SMART" id="SM00387">
    <property type="entry name" value="HATPase_c"/>
    <property type="match status" value="1"/>
</dbReference>
<keyword evidence="10" id="KW-1133">Transmembrane helix</keyword>
<keyword evidence="4 8" id="KW-0597">Phosphoprotein</keyword>
<feature type="modified residue" description="4-aspartylphosphate" evidence="8">
    <location>
        <position position="970"/>
    </location>
</feature>
<dbReference type="SMART" id="SM00388">
    <property type="entry name" value="HisKA"/>
    <property type="match status" value="1"/>
</dbReference>
<dbReference type="AlphaFoldDB" id="A0A179DIS8"/>
<feature type="modified residue" description="4-aspartylphosphate" evidence="8">
    <location>
        <position position="1117"/>
    </location>
</feature>
<dbReference type="Gene3D" id="3.30.450.40">
    <property type="match status" value="1"/>
</dbReference>
<dbReference type="InterPro" id="IPR004358">
    <property type="entry name" value="Sig_transdc_His_kin-like_C"/>
</dbReference>
<dbReference type="Pfam" id="PF02518">
    <property type="entry name" value="HATPase_c"/>
    <property type="match status" value="1"/>
</dbReference>
<dbReference type="EC" id="2.7.13.3" evidence="3"/>
<feature type="domain" description="Histidine kinase" evidence="11">
    <location>
        <begin position="531"/>
        <end position="749"/>
    </location>
</feature>
<proteinExistence type="predicted"/>
<evidence type="ECO:0000256" key="2">
    <source>
        <dbReference type="ARBA" id="ARBA00004370"/>
    </source>
</evidence>
<dbReference type="InterPro" id="IPR036097">
    <property type="entry name" value="HisK_dim/P_sf"/>
</dbReference>
<feature type="modified residue" description="4-aspartylphosphate" evidence="8">
    <location>
        <position position="848"/>
    </location>
</feature>
<feature type="transmembrane region" description="Helical" evidence="10">
    <location>
        <begin position="12"/>
        <end position="31"/>
    </location>
</feature>
<name>A0A179DIS8_9SPHI</name>
<evidence type="ECO:0000256" key="7">
    <source>
        <dbReference type="ARBA" id="ARBA00023012"/>
    </source>
</evidence>
<dbReference type="Gene3D" id="1.10.287.130">
    <property type="match status" value="1"/>
</dbReference>
<feature type="transmembrane region" description="Helical" evidence="10">
    <location>
        <begin position="176"/>
        <end position="199"/>
    </location>
</feature>
<dbReference type="InterPro" id="IPR011006">
    <property type="entry name" value="CheY-like_superfamily"/>
</dbReference>
<dbReference type="Gene3D" id="3.40.50.2300">
    <property type="match status" value="3"/>
</dbReference>
<accession>A0A179DIS8</accession>
<reference evidence="14 15" key="1">
    <citation type="submission" date="2016-04" db="EMBL/GenBank/DDBJ databases">
        <authorList>
            <person name="Evans L.H."/>
            <person name="Alamgir A."/>
            <person name="Owens N."/>
            <person name="Weber N.D."/>
            <person name="Virtaneva K."/>
            <person name="Barbian K."/>
            <person name="Babar A."/>
            <person name="Rosenke K."/>
        </authorList>
    </citation>
    <scope>NUCLEOTIDE SEQUENCE [LARGE SCALE GENOMIC DNA]</scope>
    <source>
        <strain evidence="14 15">CCM 8644</strain>
    </source>
</reference>
<dbReference type="SUPFAM" id="SSF55874">
    <property type="entry name" value="ATPase domain of HSP90 chaperone/DNA topoisomerase II/histidine kinase"/>
    <property type="match status" value="1"/>
</dbReference>
<dbReference type="PRINTS" id="PR00344">
    <property type="entry name" value="BCTRLSENSOR"/>
</dbReference>
<keyword evidence="5" id="KW-0808">Transferase</keyword>